<evidence type="ECO:0000256" key="2">
    <source>
        <dbReference type="ARBA" id="ARBA00005102"/>
    </source>
</evidence>
<dbReference type="GO" id="GO:0016746">
    <property type="term" value="F:acyltransferase activity"/>
    <property type="evidence" value="ECO:0007669"/>
    <property type="project" value="InterPro"/>
</dbReference>
<evidence type="ECO:0000256" key="5">
    <source>
        <dbReference type="ARBA" id="ARBA00031122"/>
    </source>
</evidence>
<dbReference type="InterPro" id="IPR007310">
    <property type="entry name" value="Aerobactin_biosyn_IucA/IucC_N"/>
</dbReference>
<dbReference type="GO" id="GO:0019290">
    <property type="term" value="P:siderophore biosynthetic process"/>
    <property type="evidence" value="ECO:0007669"/>
    <property type="project" value="InterPro"/>
</dbReference>
<dbReference type="Gene3D" id="6.10.250.3370">
    <property type="match status" value="1"/>
</dbReference>
<dbReference type="Pfam" id="PF06276">
    <property type="entry name" value="FhuF"/>
    <property type="match status" value="1"/>
</dbReference>
<dbReference type="EMBL" id="LT629765">
    <property type="protein sequence ID" value="SDS49898.1"/>
    <property type="molecule type" value="Genomic_DNA"/>
</dbReference>
<dbReference type="InterPro" id="IPR019432">
    <property type="entry name" value="Acyltransferase_MbtK/IucB-like"/>
</dbReference>
<dbReference type="InterPro" id="IPR022770">
    <property type="entry name" value="IucA/IucC-like_C"/>
</dbReference>
<dbReference type="SMART" id="SM01006">
    <property type="entry name" value="AlcB"/>
    <property type="match status" value="1"/>
</dbReference>
<dbReference type="Pfam" id="PF13523">
    <property type="entry name" value="Acetyltransf_8"/>
    <property type="match status" value="1"/>
</dbReference>
<dbReference type="InterPro" id="IPR037455">
    <property type="entry name" value="LucA/IucC-like"/>
</dbReference>
<sequence length="783" mass="84555">MSVIHTTAGWLTFRPAAAADHDTLHRWVTDPRSRFWGALDASPEDVAVELARLAAAAHEAGYVIERAGTPLAFVELYDPSRVLLSHLAEQLPLRPGDLGMHLLCAPPEGEATESGLTSALMAATVAWIFAAPRKHRRIIVEPDTRNTKILAKNALAGFRTVPGFEQTALAGKTACIQAVDPAQFFASPLAARARVPQLALPSPATHLTGQSARRAEAHLVAKALREMIHERALTPRSAGQPGYYSIDAGGTTIRFAATKHPLEHYSIDPDTVRDESGAPVRLIPLVARLAPQLGIPASFVHTYLEELSSTLAGRARAEALARPGVAELSDAAASLDAAAYMQYIESAMVEGHPGFIANAGRAGMSEAEATAYVPEQGRSTALVWVAVRREAATVASIRGVRMEDLTGAVLARHGLDPARYVALPVHPWQWENKVTTVFADLLLSGDMVYLGEGEDLMHPQQSLRTFFNLTRPELPYVKTAVAVRNMGFTRGLSPAYMSVTPAINEWVASLLDADPDFTHYNVRLLKEIASIGVTGDVYHGSAASGVADNGPHQKMLAALWRESPIPMLGEGNVAVTLAAVLHTDPAGRPLAAEWIARSGLTPADWLARLLNVYLRPAVRALAEYDIAFMLHSENVILELDGFVPVGSFLKDIGEEVAVLNPQREVPEAIARITSDATMDQELRAQPIHADIIDGVLRHLGALLSDAGALSDEEFWACVRACVDGYRADYPDSGSTLPLCAPDFMHSCLNRLQWRNPETMVNLSDQNASLLYAGRIRNPLRGPV</sequence>
<dbReference type="PANTHER" id="PTHR34384">
    <property type="entry name" value="L-2,3-DIAMINOPROPANOATE--CITRATE LIGASE"/>
    <property type="match status" value="1"/>
</dbReference>
<reference evidence="7 8" key="1">
    <citation type="submission" date="2016-10" db="EMBL/GenBank/DDBJ databases">
        <authorList>
            <person name="de Groot N.N."/>
        </authorList>
    </citation>
    <scope>NUCLEOTIDE SEQUENCE [LARGE SCALE GENOMIC DNA]</scope>
    <source>
        <strain evidence="7 8">DSM 45434</strain>
    </source>
</reference>
<dbReference type="InterPro" id="IPR016181">
    <property type="entry name" value="Acyl_CoA_acyltransferase"/>
</dbReference>
<keyword evidence="8" id="KW-1185">Reference proteome</keyword>
<evidence type="ECO:0000256" key="1">
    <source>
        <dbReference type="ARBA" id="ARBA00003818"/>
    </source>
</evidence>
<name>A0A1H1SPY3_9CORY</name>
<gene>
    <name evidence="7" type="ORF">SAMN04488539_1792</name>
</gene>
<organism evidence="7 8">
    <name type="scientific">Corynebacterium timonense</name>
    <dbReference type="NCBI Taxonomy" id="441500"/>
    <lineage>
        <taxon>Bacteria</taxon>
        <taxon>Bacillati</taxon>
        <taxon>Actinomycetota</taxon>
        <taxon>Actinomycetes</taxon>
        <taxon>Mycobacteriales</taxon>
        <taxon>Corynebacteriaceae</taxon>
        <taxon>Corynebacterium</taxon>
    </lineage>
</organism>
<protein>
    <recommendedName>
        <fullName evidence="4">Lysine N-acyltransferase MbtK</fullName>
    </recommendedName>
    <alternativeName>
        <fullName evidence="5">Mycobactin synthase protein K</fullName>
    </alternativeName>
</protein>
<evidence type="ECO:0000313" key="8">
    <source>
        <dbReference type="Proteomes" id="UP000182237"/>
    </source>
</evidence>
<dbReference type="GO" id="GO:0016881">
    <property type="term" value="F:acid-amino acid ligase activity"/>
    <property type="evidence" value="ECO:0007669"/>
    <property type="project" value="UniProtKB-ARBA"/>
</dbReference>
<evidence type="ECO:0000256" key="3">
    <source>
        <dbReference type="ARBA" id="ARBA00007832"/>
    </source>
</evidence>
<evidence type="ECO:0000313" key="7">
    <source>
        <dbReference type="EMBL" id="SDS49898.1"/>
    </source>
</evidence>
<dbReference type="UniPathway" id="UPA00011"/>
<dbReference type="Pfam" id="PF04183">
    <property type="entry name" value="IucA_IucC"/>
    <property type="match status" value="1"/>
</dbReference>
<dbReference type="PANTHER" id="PTHR34384:SF6">
    <property type="entry name" value="STAPHYLOFERRIN B SYNTHASE"/>
    <property type="match status" value="1"/>
</dbReference>
<dbReference type="RefSeq" id="WP_019193960.1">
    <property type="nucleotide sequence ID" value="NZ_LT629765.1"/>
</dbReference>
<dbReference type="Gene3D" id="3.30.310.280">
    <property type="match status" value="1"/>
</dbReference>
<accession>A0A1H1SPY3</accession>
<evidence type="ECO:0000256" key="4">
    <source>
        <dbReference type="ARBA" id="ARBA00020586"/>
    </source>
</evidence>
<evidence type="ECO:0000259" key="6">
    <source>
        <dbReference type="SMART" id="SM01006"/>
    </source>
</evidence>
<dbReference type="Gene3D" id="1.10.510.40">
    <property type="match status" value="1"/>
</dbReference>
<proteinExistence type="inferred from homology"/>
<comment type="pathway">
    <text evidence="2">Siderophore biosynthesis; mycobactin biosynthesis.</text>
</comment>
<comment type="similarity">
    <text evidence="3">Belongs to the IucA/IucC family.</text>
</comment>
<dbReference type="Proteomes" id="UP000182237">
    <property type="component" value="Chromosome I"/>
</dbReference>
<dbReference type="Gene3D" id="3.40.630.30">
    <property type="match status" value="1"/>
</dbReference>
<dbReference type="eggNOG" id="COG4264">
    <property type="taxonomic scope" value="Bacteria"/>
</dbReference>
<dbReference type="STRING" id="1203190.GCA_000312345_01125"/>
<comment type="function">
    <text evidence="1">Acyltransferase required for the direct transfer of medium- to long-chain fatty acyl moieties from a carrier protein (MbtL) on to the epsilon-amino group of lysine residue in the mycobactin core.</text>
</comment>
<dbReference type="AlphaFoldDB" id="A0A1H1SPY3"/>
<feature type="domain" description="Acyltransferase MbtK/IucB-like conserved" evidence="6">
    <location>
        <begin position="14"/>
        <end position="60"/>
    </location>
</feature>
<dbReference type="SUPFAM" id="SSF55729">
    <property type="entry name" value="Acyl-CoA N-acyltransferases (Nat)"/>
    <property type="match status" value="1"/>
</dbReference>